<dbReference type="PROSITE" id="PS50110">
    <property type="entry name" value="RESPONSE_REGULATORY"/>
    <property type="match status" value="1"/>
</dbReference>
<proteinExistence type="predicted"/>
<dbReference type="Proteomes" id="UP000505355">
    <property type="component" value="Chromosome"/>
</dbReference>
<dbReference type="EMBL" id="CP054139">
    <property type="protein sequence ID" value="QKJ32071.1"/>
    <property type="molecule type" value="Genomic_DNA"/>
</dbReference>
<gene>
    <name evidence="4" type="ORF">HQ865_20650</name>
</gene>
<organism evidence="4 5">
    <name type="scientific">Mucilaginibacter mali</name>
    <dbReference type="NCBI Taxonomy" id="2740462"/>
    <lineage>
        <taxon>Bacteria</taxon>
        <taxon>Pseudomonadati</taxon>
        <taxon>Bacteroidota</taxon>
        <taxon>Sphingobacteriia</taxon>
        <taxon>Sphingobacteriales</taxon>
        <taxon>Sphingobacteriaceae</taxon>
        <taxon>Mucilaginibacter</taxon>
    </lineage>
</organism>
<dbReference type="PANTHER" id="PTHR44591:SF3">
    <property type="entry name" value="RESPONSE REGULATORY DOMAIN-CONTAINING PROTEIN"/>
    <property type="match status" value="1"/>
</dbReference>
<sequence>MCALNIYLVEDNPLIALSLKRMIAGMGHRICGSASNYEKAVADLQTLKPDLVITDIMLESNRTGIDLGRYINRYLHIPFIYQSSVDDDELIFKAHATQPEAYLVKPVIKKHLEEVLEPCLAG</sequence>
<dbReference type="InterPro" id="IPR001789">
    <property type="entry name" value="Sig_transdc_resp-reg_receiver"/>
</dbReference>
<dbReference type="SMART" id="SM00448">
    <property type="entry name" value="REC"/>
    <property type="match status" value="1"/>
</dbReference>
<evidence type="ECO:0000313" key="5">
    <source>
        <dbReference type="Proteomes" id="UP000505355"/>
    </source>
</evidence>
<feature type="domain" description="Response regulatory" evidence="3">
    <location>
        <begin position="5"/>
        <end position="120"/>
    </location>
</feature>
<evidence type="ECO:0000313" key="4">
    <source>
        <dbReference type="EMBL" id="QKJ32071.1"/>
    </source>
</evidence>
<protein>
    <submittedName>
        <fullName evidence="4">Response regulator</fullName>
    </submittedName>
</protein>
<accession>A0A7D4QAM7</accession>
<dbReference type="AlphaFoldDB" id="A0A7D4QAM7"/>
<reference evidence="4 5" key="1">
    <citation type="submission" date="2020-05" db="EMBL/GenBank/DDBJ databases">
        <title>Mucilaginibacter mali sp. nov.</title>
        <authorList>
            <person name="Kim H.S."/>
            <person name="Lee K.C."/>
            <person name="Suh M.K."/>
            <person name="Kim J.-S."/>
            <person name="Han K.-I."/>
            <person name="Eom M.K."/>
            <person name="Shin Y.K."/>
            <person name="Lee J.-S."/>
        </authorList>
    </citation>
    <scope>NUCLEOTIDE SEQUENCE [LARGE SCALE GENOMIC DNA]</scope>
    <source>
        <strain evidence="4 5">G2-14</strain>
    </source>
</reference>
<dbReference type="InterPro" id="IPR050595">
    <property type="entry name" value="Bact_response_regulator"/>
</dbReference>
<evidence type="ECO:0000256" key="2">
    <source>
        <dbReference type="PROSITE-ProRule" id="PRU00169"/>
    </source>
</evidence>
<keyword evidence="5" id="KW-1185">Reference proteome</keyword>
<evidence type="ECO:0000259" key="3">
    <source>
        <dbReference type="PROSITE" id="PS50110"/>
    </source>
</evidence>
<keyword evidence="1 2" id="KW-0597">Phosphoprotein</keyword>
<name>A0A7D4QAM7_9SPHI</name>
<dbReference type="Pfam" id="PF00072">
    <property type="entry name" value="Response_reg"/>
    <property type="match status" value="1"/>
</dbReference>
<dbReference type="RefSeq" id="WP_173416723.1">
    <property type="nucleotide sequence ID" value="NZ_CP054139.1"/>
</dbReference>
<feature type="modified residue" description="4-aspartylphosphate" evidence="2">
    <location>
        <position position="55"/>
    </location>
</feature>
<evidence type="ECO:0000256" key="1">
    <source>
        <dbReference type="ARBA" id="ARBA00022553"/>
    </source>
</evidence>
<dbReference type="Gene3D" id="3.40.50.2300">
    <property type="match status" value="1"/>
</dbReference>
<dbReference type="InterPro" id="IPR011006">
    <property type="entry name" value="CheY-like_superfamily"/>
</dbReference>
<dbReference type="SUPFAM" id="SSF52172">
    <property type="entry name" value="CheY-like"/>
    <property type="match status" value="1"/>
</dbReference>
<dbReference type="KEGG" id="mmab:HQ865_20650"/>
<dbReference type="PANTHER" id="PTHR44591">
    <property type="entry name" value="STRESS RESPONSE REGULATOR PROTEIN 1"/>
    <property type="match status" value="1"/>
</dbReference>
<dbReference type="GO" id="GO:0000160">
    <property type="term" value="P:phosphorelay signal transduction system"/>
    <property type="evidence" value="ECO:0007669"/>
    <property type="project" value="InterPro"/>
</dbReference>